<comment type="caution">
    <text evidence="1">The sequence shown here is derived from an EMBL/GenBank/DDBJ whole genome shotgun (WGS) entry which is preliminary data.</text>
</comment>
<evidence type="ECO:0000313" key="2">
    <source>
        <dbReference type="Proteomes" id="UP000887458"/>
    </source>
</evidence>
<accession>A0ABQ8JST1</accession>
<gene>
    <name evidence="1" type="ORF">DERP_004887</name>
</gene>
<dbReference type="EMBL" id="NJHN03000017">
    <property type="protein sequence ID" value="KAH9425671.1"/>
    <property type="molecule type" value="Genomic_DNA"/>
</dbReference>
<evidence type="ECO:0000313" key="1">
    <source>
        <dbReference type="EMBL" id="KAH9425671.1"/>
    </source>
</evidence>
<organism evidence="1 2">
    <name type="scientific">Dermatophagoides pteronyssinus</name>
    <name type="common">European house dust mite</name>
    <dbReference type="NCBI Taxonomy" id="6956"/>
    <lineage>
        <taxon>Eukaryota</taxon>
        <taxon>Metazoa</taxon>
        <taxon>Ecdysozoa</taxon>
        <taxon>Arthropoda</taxon>
        <taxon>Chelicerata</taxon>
        <taxon>Arachnida</taxon>
        <taxon>Acari</taxon>
        <taxon>Acariformes</taxon>
        <taxon>Sarcoptiformes</taxon>
        <taxon>Astigmata</taxon>
        <taxon>Psoroptidia</taxon>
        <taxon>Analgoidea</taxon>
        <taxon>Pyroglyphidae</taxon>
        <taxon>Dermatophagoidinae</taxon>
        <taxon>Dermatophagoides</taxon>
    </lineage>
</organism>
<dbReference type="Proteomes" id="UP000887458">
    <property type="component" value="Unassembled WGS sequence"/>
</dbReference>
<proteinExistence type="predicted"/>
<name>A0ABQ8JST1_DERPT</name>
<sequence length="69" mass="8191">MNIPSIAALMFMAINKTAANRQAHNRFHYIHDFMVKKTFLINNVISQYPYPRRRKQRARDLIAKFQVPS</sequence>
<keyword evidence="2" id="KW-1185">Reference proteome</keyword>
<reference evidence="1 2" key="1">
    <citation type="journal article" date="2018" name="J. Allergy Clin. Immunol.">
        <title>High-quality assembly of Dermatophagoides pteronyssinus genome and transcriptome reveals a wide range of novel allergens.</title>
        <authorList>
            <person name="Liu X.Y."/>
            <person name="Yang K.Y."/>
            <person name="Wang M.Q."/>
            <person name="Kwok J.S."/>
            <person name="Zeng X."/>
            <person name="Yang Z."/>
            <person name="Xiao X.J."/>
            <person name="Lau C.P."/>
            <person name="Li Y."/>
            <person name="Huang Z.M."/>
            <person name="Ba J.G."/>
            <person name="Yim A.K."/>
            <person name="Ouyang C.Y."/>
            <person name="Ngai S.M."/>
            <person name="Chan T.F."/>
            <person name="Leung E.L."/>
            <person name="Liu L."/>
            <person name="Liu Z.G."/>
            <person name="Tsui S.K."/>
        </authorList>
    </citation>
    <scope>NUCLEOTIDE SEQUENCE [LARGE SCALE GENOMIC DNA]</scope>
    <source>
        <strain evidence="1">Derp</strain>
    </source>
</reference>
<protein>
    <submittedName>
        <fullName evidence="1">Uncharacterized protein</fullName>
    </submittedName>
</protein>
<reference evidence="1 2" key="2">
    <citation type="journal article" date="2022" name="Mol. Biol. Evol.">
        <title>Comparative Genomics Reveals Insights into the Divergent Evolution of Astigmatic Mites and Household Pest Adaptations.</title>
        <authorList>
            <person name="Xiong Q."/>
            <person name="Wan A.T."/>
            <person name="Liu X."/>
            <person name="Fung C.S."/>
            <person name="Xiao X."/>
            <person name="Malainual N."/>
            <person name="Hou J."/>
            <person name="Wang L."/>
            <person name="Wang M."/>
            <person name="Yang K.Y."/>
            <person name="Cui Y."/>
            <person name="Leung E.L."/>
            <person name="Nong W."/>
            <person name="Shin S.K."/>
            <person name="Au S.W."/>
            <person name="Jeong K.Y."/>
            <person name="Chew F.T."/>
            <person name="Hui J.H."/>
            <person name="Leung T.F."/>
            <person name="Tungtrongchitr A."/>
            <person name="Zhong N."/>
            <person name="Liu Z."/>
            <person name="Tsui S.K."/>
        </authorList>
    </citation>
    <scope>NUCLEOTIDE SEQUENCE [LARGE SCALE GENOMIC DNA]</scope>
    <source>
        <strain evidence="1">Derp</strain>
    </source>
</reference>